<evidence type="ECO:0000256" key="4">
    <source>
        <dbReference type="ARBA" id="ARBA00022490"/>
    </source>
</evidence>
<dbReference type="PANTHER" id="PTHR13072">
    <property type="entry name" value="DYNACTIN 6"/>
    <property type="match status" value="1"/>
</dbReference>
<comment type="subcellular location">
    <subcellularLocation>
        <location evidence="1">Cytoplasm</location>
        <location evidence="1">Cytoskeleton</location>
    </subcellularLocation>
</comment>
<protein>
    <recommendedName>
        <fullName evidence="3">Dynactin subunit 6</fullName>
    </recommendedName>
</protein>
<evidence type="ECO:0000256" key="5">
    <source>
        <dbReference type="ARBA" id="ARBA00023212"/>
    </source>
</evidence>
<evidence type="ECO:0000256" key="3">
    <source>
        <dbReference type="ARBA" id="ARBA00016573"/>
    </source>
</evidence>
<reference evidence="8 9" key="1">
    <citation type="journal article" date="2018" name="Mol. Biol. Evol.">
        <title>Broad Genomic Sampling Reveals a Smut Pathogenic Ancestry of the Fungal Clade Ustilaginomycotina.</title>
        <authorList>
            <person name="Kijpornyongpan T."/>
            <person name="Mondo S.J."/>
            <person name="Barry K."/>
            <person name="Sandor L."/>
            <person name="Lee J."/>
            <person name="Lipzen A."/>
            <person name="Pangilinan J."/>
            <person name="LaButti K."/>
            <person name="Hainaut M."/>
            <person name="Henrissat B."/>
            <person name="Grigoriev I.V."/>
            <person name="Spatafora J.W."/>
            <person name="Aime M.C."/>
        </authorList>
    </citation>
    <scope>NUCLEOTIDE SEQUENCE [LARGE SCALE GENOMIC DNA]</scope>
    <source>
        <strain evidence="8 9">MCA 3882</strain>
    </source>
</reference>
<comment type="similarity">
    <text evidence="2">Belongs to the dynactin subunits 5/6 family. Dynactin subunit 6 subfamily.</text>
</comment>
<dbReference type="Gene3D" id="2.160.10.10">
    <property type="entry name" value="Hexapeptide repeat proteins"/>
    <property type="match status" value="1"/>
</dbReference>
<dbReference type="GO" id="GO:0007052">
    <property type="term" value="P:mitotic spindle organization"/>
    <property type="evidence" value="ECO:0007669"/>
    <property type="project" value="TreeGrafter"/>
</dbReference>
<evidence type="ECO:0000313" key="8">
    <source>
        <dbReference type="EMBL" id="PWN38008.1"/>
    </source>
</evidence>
<dbReference type="Proteomes" id="UP000245771">
    <property type="component" value="Unassembled WGS sequence"/>
</dbReference>
<gene>
    <name evidence="8" type="ORF">FA14DRAFT_22031</name>
</gene>
<dbReference type="GeneID" id="37023802"/>
<dbReference type="EMBL" id="KZ819602">
    <property type="protein sequence ID" value="PWN38008.1"/>
    <property type="molecule type" value="Genomic_DNA"/>
</dbReference>
<dbReference type="GO" id="GO:0070840">
    <property type="term" value="F:dynein complex binding"/>
    <property type="evidence" value="ECO:0007669"/>
    <property type="project" value="TreeGrafter"/>
</dbReference>
<sequence length="229" mass="24913">MSSQVGEQAVERRNSVSGARPTSIRPTTTTASSIDSIGKLTVGSRCIIADAADIRGNVHIGDGTIIHPTAFIQCVNENGKIVIGKDCIIEERVHIFHQGEGEMKIGDKNLFEVGARIESSTIGSHNTFECRSRVTDSVIIQDFTTVGAGCIAQPPPDWIPATVDQGDEQGPPPKHPAYTFPSQTVIYGDQSTARIWSGNGVRQADALYAKHQEHLRRSIPKEFKLKIIR</sequence>
<dbReference type="RefSeq" id="XP_025358310.1">
    <property type="nucleotide sequence ID" value="XM_025502021.1"/>
</dbReference>
<evidence type="ECO:0000256" key="1">
    <source>
        <dbReference type="ARBA" id="ARBA00004245"/>
    </source>
</evidence>
<dbReference type="AlphaFoldDB" id="A0A316VLQ1"/>
<feature type="region of interest" description="Disordered" evidence="7">
    <location>
        <begin position="1"/>
        <end position="31"/>
    </location>
</feature>
<dbReference type="OrthoDB" id="2355at2759"/>
<keyword evidence="4" id="KW-0963">Cytoplasm</keyword>
<proteinExistence type="inferred from homology"/>
<dbReference type="GO" id="GO:0005869">
    <property type="term" value="C:dynactin complex"/>
    <property type="evidence" value="ECO:0007669"/>
    <property type="project" value="InterPro"/>
</dbReference>
<name>A0A316VLQ1_9BASI</name>
<evidence type="ECO:0000256" key="2">
    <source>
        <dbReference type="ARBA" id="ARBA00007719"/>
    </source>
</evidence>
<keyword evidence="9" id="KW-1185">Reference proteome</keyword>
<dbReference type="InterPro" id="IPR011004">
    <property type="entry name" value="Trimer_LpxA-like_sf"/>
</dbReference>
<comment type="function">
    <text evidence="6">Part of the dynactin complex that activates the molecular motor dynein for ultra-processive transport along microtubules.</text>
</comment>
<evidence type="ECO:0000256" key="6">
    <source>
        <dbReference type="ARBA" id="ARBA00034687"/>
    </source>
</evidence>
<accession>A0A316VLQ1</accession>
<evidence type="ECO:0000313" key="9">
    <source>
        <dbReference type="Proteomes" id="UP000245771"/>
    </source>
</evidence>
<dbReference type="SUPFAM" id="SSF51161">
    <property type="entry name" value="Trimeric LpxA-like enzymes"/>
    <property type="match status" value="1"/>
</dbReference>
<dbReference type="STRING" id="1280837.A0A316VLQ1"/>
<keyword evidence="5" id="KW-0206">Cytoskeleton</keyword>
<dbReference type="InterPro" id="IPR027777">
    <property type="entry name" value="DCTN6"/>
</dbReference>
<dbReference type="PANTHER" id="PTHR13072:SF0">
    <property type="entry name" value="DYNACTIN SUBUNIT 6"/>
    <property type="match status" value="1"/>
</dbReference>
<organism evidence="8 9">
    <name type="scientific">Meira miltonrushii</name>
    <dbReference type="NCBI Taxonomy" id="1280837"/>
    <lineage>
        <taxon>Eukaryota</taxon>
        <taxon>Fungi</taxon>
        <taxon>Dikarya</taxon>
        <taxon>Basidiomycota</taxon>
        <taxon>Ustilaginomycotina</taxon>
        <taxon>Exobasidiomycetes</taxon>
        <taxon>Exobasidiales</taxon>
        <taxon>Brachybasidiaceae</taxon>
        <taxon>Meira</taxon>
    </lineage>
</organism>
<dbReference type="InParanoid" id="A0A316VLQ1"/>
<evidence type="ECO:0000256" key="7">
    <source>
        <dbReference type="SAM" id="MobiDB-lite"/>
    </source>
</evidence>